<dbReference type="PANTHER" id="PTHR22767">
    <property type="entry name" value="N-TERMINAL ACETYLTRANSFERASE-RELATED"/>
    <property type="match status" value="1"/>
</dbReference>
<dbReference type="AlphaFoldDB" id="A0AAJ6Z8U3"/>
<name>A0AAJ6Z8U3_PAPXU</name>
<dbReference type="InterPro" id="IPR019183">
    <property type="entry name" value="NAA25_NatB_aux_su"/>
</dbReference>
<gene>
    <name evidence="4" type="primary">LOC106117576</name>
</gene>
<dbReference type="GO" id="GO:0031416">
    <property type="term" value="C:NatB complex"/>
    <property type="evidence" value="ECO:0007669"/>
    <property type="project" value="TreeGrafter"/>
</dbReference>
<accession>A0AAJ6Z8U3</accession>
<proteinExistence type="inferred from homology"/>
<dbReference type="InterPro" id="IPR011990">
    <property type="entry name" value="TPR-like_helical_dom_sf"/>
</dbReference>
<dbReference type="PANTHER" id="PTHR22767:SF3">
    <property type="entry name" value="N-ALPHA-ACETYLTRANSFERASE 25, NATB AUXILIARY SUBUNIT"/>
    <property type="match status" value="1"/>
</dbReference>
<dbReference type="Proteomes" id="UP000694872">
    <property type="component" value="Unplaced"/>
</dbReference>
<reference evidence="4" key="1">
    <citation type="submission" date="2025-08" db="UniProtKB">
        <authorList>
            <consortium name="RefSeq"/>
        </authorList>
    </citation>
    <scope>IDENTIFICATION</scope>
</reference>
<dbReference type="GeneID" id="106117576"/>
<evidence type="ECO:0000256" key="2">
    <source>
        <dbReference type="ARBA" id="ARBA00022803"/>
    </source>
</evidence>
<dbReference type="Gene3D" id="1.25.40.1040">
    <property type="match status" value="1"/>
</dbReference>
<dbReference type="KEGG" id="pxu:106117576"/>
<dbReference type="SUPFAM" id="SSF48452">
    <property type="entry name" value="TPR-like"/>
    <property type="match status" value="1"/>
</dbReference>
<evidence type="ECO:0000256" key="3">
    <source>
        <dbReference type="ARBA" id="ARBA00029872"/>
    </source>
</evidence>
<dbReference type="Pfam" id="PF09797">
    <property type="entry name" value="NatB_MDM20"/>
    <property type="match status" value="1"/>
</dbReference>
<sequence>MAVRPQHMHDGGIVERRLRPIYDWLDNGVNKKALQEAEKVLKKSPTLQAARALKALALLRLGKKCEAQAVLEALAEEKPSDDTTLQAMTISYRESQQLQKVCEAYEAAVRAEPSSEELHSHLFMAYVRVGDHRAQHRAALQLYRIAPKNPYYFWAVMSIVLQAKSTEDVSKKGILLALAQRMVDNFIMENKMEAEQEARLYMMILELQEKWEDLLAFVEGPVYAQLVPGSMLQASIPYLRRLGRWRRLNLVCKDLLWENQDRWDYYMPYFDSVFELMKGAECDESEGSADDTAEKCHEFICSLVESVSAGRALRGPYLARLELWRRLAAHEAGGEAAALLGSARALCVQYLRVFAAKPCAVADLRPYLAIIPQQEREDHCRDFLTCLDFDENSEPDNAADIQRHVSCLCAWRLCAPPPDAADSLALADALRAHYLRCVGAAPAPTPPAPTDASPADAYATLAAHHYCYAAVQRHEAGPLVQALGVLELCARRSPAQPHAKLLLLALYHMLGAGSAADAAFARLEAKHVQLASLGWLHAARLPAAAPALAAARLADVHTFYQHHAKDSVEQLTYAYKYGTFEKLVELGAWRARLEACAWAALAARERALLQPPAPPAGPPIPPALPDALTDNRDLSVIVSWEPAQRRVAELRARTFERDVAYLRLKDALVRALALCAEAAAAHDNTHLLRQLDVCVDAFDAAMERCRREYRAPEEDLSVSAPLPSRIFALVQSPASYGALYTRLLRVARAACERGEGEGGAGAVERAAAALSAALRAARPALAHLAPASLWHTRDALEQLSNVLEFAGVMTYVMGVCREVVTPTNSRKASKKKASVSPERAATGRALGEAGGEAAALLGEVRARLEAWPAAWAAPHLASGVEDRLAGEYRCPVAGQLERSYREALRHARDTLDDKIKYLKSMQ</sequence>
<dbReference type="CTD" id="42389"/>
<dbReference type="RefSeq" id="XP_013167393.1">
    <property type="nucleotide sequence ID" value="XM_013311939.1"/>
</dbReference>
<protein>
    <recommendedName>
        <fullName evidence="3">N-terminal acetyltransferase B complex subunit MDM20 homolog</fullName>
    </recommendedName>
</protein>
<keyword evidence="2" id="KW-0802">TPR repeat</keyword>
<evidence type="ECO:0000256" key="1">
    <source>
        <dbReference type="ARBA" id="ARBA00006298"/>
    </source>
</evidence>
<organism evidence="4">
    <name type="scientific">Papilio xuthus</name>
    <name type="common">Asian swallowtail butterfly</name>
    <dbReference type="NCBI Taxonomy" id="66420"/>
    <lineage>
        <taxon>Eukaryota</taxon>
        <taxon>Metazoa</taxon>
        <taxon>Ecdysozoa</taxon>
        <taxon>Arthropoda</taxon>
        <taxon>Hexapoda</taxon>
        <taxon>Insecta</taxon>
        <taxon>Pterygota</taxon>
        <taxon>Neoptera</taxon>
        <taxon>Endopterygota</taxon>
        <taxon>Lepidoptera</taxon>
        <taxon>Glossata</taxon>
        <taxon>Ditrysia</taxon>
        <taxon>Papilionoidea</taxon>
        <taxon>Papilionidae</taxon>
        <taxon>Papilioninae</taxon>
        <taxon>Papilio</taxon>
    </lineage>
</organism>
<comment type="similarity">
    <text evidence="1">Belongs to the MDM20/NAA25 family.</text>
</comment>
<evidence type="ECO:0000313" key="4">
    <source>
        <dbReference type="RefSeq" id="XP_013167393.1"/>
    </source>
</evidence>